<keyword evidence="12 15" id="KW-0503">Monooxygenase</keyword>
<dbReference type="PRINTS" id="PR00385">
    <property type="entry name" value="P450"/>
</dbReference>
<dbReference type="EnsemblMetazoa" id="CPIJ011837-RA">
    <property type="protein sequence ID" value="CPIJ011837-PA"/>
    <property type="gene ID" value="CPIJ011837"/>
</dbReference>
<dbReference type="InterPro" id="IPR001128">
    <property type="entry name" value="Cyt_P450"/>
</dbReference>
<dbReference type="Gene3D" id="1.10.630.10">
    <property type="entry name" value="Cytochrome P450"/>
    <property type="match status" value="1"/>
</dbReference>
<evidence type="ECO:0000256" key="15">
    <source>
        <dbReference type="RuleBase" id="RU000461"/>
    </source>
</evidence>
<evidence type="ECO:0000256" key="6">
    <source>
        <dbReference type="ARBA" id="ARBA00022617"/>
    </source>
</evidence>
<evidence type="ECO:0000313" key="17">
    <source>
        <dbReference type="Proteomes" id="UP000002320"/>
    </source>
</evidence>
<evidence type="ECO:0000256" key="13">
    <source>
        <dbReference type="ARBA" id="ARBA00023136"/>
    </source>
</evidence>
<dbReference type="GO" id="GO:0016705">
    <property type="term" value="F:oxidoreductase activity, acting on paired donors, with incorporation or reduction of molecular oxygen"/>
    <property type="evidence" value="ECO:0007669"/>
    <property type="project" value="InterPro"/>
</dbReference>
<dbReference type="GO" id="GO:0005789">
    <property type="term" value="C:endoplasmic reticulum membrane"/>
    <property type="evidence" value="ECO:0007669"/>
    <property type="project" value="UniProtKB-SubCell"/>
</dbReference>
<keyword evidence="10 15" id="KW-0560">Oxidoreductase</keyword>
<organism evidence="16 17">
    <name type="scientific">Culex quinquefasciatus</name>
    <name type="common">Southern house mosquito</name>
    <name type="synonym">Culex pungens</name>
    <dbReference type="NCBI Taxonomy" id="7176"/>
    <lineage>
        <taxon>Eukaryota</taxon>
        <taxon>Metazoa</taxon>
        <taxon>Ecdysozoa</taxon>
        <taxon>Arthropoda</taxon>
        <taxon>Hexapoda</taxon>
        <taxon>Insecta</taxon>
        <taxon>Pterygota</taxon>
        <taxon>Neoptera</taxon>
        <taxon>Endopterygota</taxon>
        <taxon>Diptera</taxon>
        <taxon>Nematocera</taxon>
        <taxon>Culicoidea</taxon>
        <taxon>Culicidae</taxon>
        <taxon>Culicinae</taxon>
        <taxon>Culicini</taxon>
        <taxon>Culex</taxon>
        <taxon>Culex</taxon>
    </lineage>
</organism>
<name>A0A1S4JWA8_CULQU</name>
<comment type="similarity">
    <text evidence="5 15">Belongs to the cytochrome P450 family.</text>
</comment>
<accession>A0A1S4JWA8</accession>
<dbReference type="InParanoid" id="A0A1S4JWA8"/>
<dbReference type="Pfam" id="PF00067">
    <property type="entry name" value="p450"/>
    <property type="match status" value="1"/>
</dbReference>
<dbReference type="GO" id="GO:0004497">
    <property type="term" value="F:monooxygenase activity"/>
    <property type="evidence" value="ECO:0007669"/>
    <property type="project" value="UniProtKB-KW"/>
</dbReference>
<comment type="cofactor">
    <cofactor evidence="1 14">
        <name>heme</name>
        <dbReference type="ChEBI" id="CHEBI:30413"/>
    </cofactor>
</comment>
<protein>
    <submittedName>
        <fullName evidence="16">Uncharacterized protein</fullName>
    </submittedName>
</protein>
<dbReference type="AlphaFoldDB" id="A0A1S4JWA8"/>
<dbReference type="SUPFAM" id="SSF48264">
    <property type="entry name" value="Cytochrome P450"/>
    <property type="match status" value="1"/>
</dbReference>
<dbReference type="PANTHER" id="PTHR24291">
    <property type="entry name" value="CYTOCHROME P450 FAMILY 4"/>
    <property type="match status" value="1"/>
</dbReference>
<evidence type="ECO:0000256" key="3">
    <source>
        <dbReference type="ARBA" id="ARBA00004174"/>
    </source>
</evidence>
<evidence type="ECO:0000256" key="11">
    <source>
        <dbReference type="ARBA" id="ARBA00023004"/>
    </source>
</evidence>
<evidence type="ECO:0000256" key="12">
    <source>
        <dbReference type="ARBA" id="ARBA00023033"/>
    </source>
</evidence>
<dbReference type="InterPro" id="IPR036396">
    <property type="entry name" value="Cyt_P450_sf"/>
</dbReference>
<dbReference type="PROSITE" id="PS00086">
    <property type="entry name" value="CYTOCHROME_P450"/>
    <property type="match status" value="1"/>
</dbReference>
<keyword evidence="17" id="KW-1185">Reference proteome</keyword>
<proteinExistence type="inferred from homology"/>
<evidence type="ECO:0000256" key="1">
    <source>
        <dbReference type="ARBA" id="ARBA00001971"/>
    </source>
</evidence>
<dbReference type="VEuPathDB" id="VectorBase:CPIJ011837"/>
<keyword evidence="7 14" id="KW-0479">Metal-binding</keyword>
<keyword evidence="8" id="KW-0256">Endoplasmic reticulum</keyword>
<keyword evidence="11 14" id="KW-0408">Iron</keyword>
<evidence type="ECO:0000256" key="14">
    <source>
        <dbReference type="PIRSR" id="PIRSR602401-1"/>
    </source>
</evidence>
<comment type="function">
    <text evidence="2">May be involved in the metabolism of insect hormones and in the breakdown of synthetic insecticides.</text>
</comment>
<sequence>MVLVELILLLMVAAGLGLLLYLRSKSFASRLPPVQPYHPVIGNALLFVGKSDEQRFVNIARAFAHPARLFKFMVLGYPMLVTNEPEVAQKILTSTECLEKPFLYDFFKLDYGLFAAHYDIWKGQRKSLNPTFNLKILHGFIPLFDKCAQALVRKLDTFPAGVSLNITDCMLRCTLEMVVATTIGVDINKNRGADRLMALIQKGFHLASKRLVRIHWYKDWMYRFTSDYREDVKLRAEAYTYGNEILQDAIDRKAREAAAPEVSDPECDGYRKPQIFVDQLLEDLEGRKFEDIETIHNVYTMIVAGSDTSGTEMGYVALSLALYQDLQEKVYQEIVTVFPPDSETKFSPESLRQLQYTEMFLKECLRLFPIGPHIVRQTKQDIELEGVRVPQGNILIVSIYNIHRRKDIWGSDPDRFDPENFSPERSAGRHPFAFIPFSGGTRNCIGSRYAMISMKIILVHLLRNFKLKTHWSLEDLRFRFEALLKTSKDPEVYLERRDVTTLVGVNSNDTAYTNGNACFE</sequence>
<dbReference type="PANTHER" id="PTHR24291:SF189">
    <property type="entry name" value="CYTOCHROME P450 4C3-RELATED"/>
    <property type="match status" value="1"/>
</dbReference>
<evidence type="ECO:0000256" key="8">
    <source>
        <dbReference type="ARBA" id="ARBA00022824"/>
    </source>
</evidence>
<dbReference type="OrthoDB" id="1470350at2759"/>
<evidence type="ECO:0000256" key="10">
    <source>
        <dbReference type="ARBA" id="ARBA00023002"/>
    </source>
</evidence>
<evidence type="ECO:0000256" key="7">
    <source>
        <dbReference type="ARBA" id="ARBA00022723"/>
    </source>
</evidence>
<keyword evidence="9" id="KW-0492">Microsome</keyword>
<dbReference type="GO" id="GO:0005506">
    <property type="term" value="F:iron ion binding"/>
    <property type="evidence" value="ECO:0007669"/>
    <property type="project" value="InterPro"/>
</dbReference>
<dbReference type="VEuPathDB" id="VectorBase:CQUJHB012917"/>
<evidence type="ECO:0000313" key="16">
    <source>
        <dbReference type="EnsemblMetazoa" id="CPIJ011837-PA"/>
    </source>
</evidence>
<dbReference type="PRINTS" id="PR00463">
    <property type="entry name" value="EP450I"/>
</dbReference>
<evidence type="ECO:0000256" key="9">
    <source>
        <dbReference type="ARBA" id="ARBA00022848"/>
    </source>
</evidence>
<dbReference type="CDD" id="cd11057">
    <property type="entry name" value="CYP313-like"/>
    <property type="match status" value="1"/>
</dbReference>
<keyword evidence="6 14" id="KW-0349">Heme</keyword>
<evidence type="ECO:0000256" key="2">
    <source>
        <dbReference type="ARBA" id="ARBA00003690"/>
    </source>
</evidence>
<dbReference type="InterPro" id="IPR017972">
    <property type="entry name" value="Cyt_P450_CS"/>
</dbReference>
<comment type="subcellular location">
    <subcellularLocation>
        <location evidence="4">Endoplasmic reticulum membrane</location>
        <topology evidence="4">Peripheral membrane protein</topology>
    </subcellularLocation>
    <subcellularLocation>
        <location evidence="3">Microsome membrane</location>
        <topology evidence="3">Peripheral membrane protein</topology>
    </subcellularLocation>
</comment>
<reference evidence="16" key="1">
    <citation type="submission" date="2020-05" db="UniProtKB">
        <authorList>
            <consortium name="EnsemblMetazoa"/>
        </authorList>
    </citation>
    <scope>IDENTIFICATION</scope>
    <source>
        <strain evidence="16">JHB</strain>
    </source>
</reference>
<dbReference type="InterPro" id="IPR050196">
    <property type="entry name" value="Cytochrome_P450_Monoox"/>
</dbReference>
<evidence type="ECO:0000256" key="5">
    <source>
        <dbReference type="ARBA" id="ARBA00010617"/>
    </source>
</evidence>
<dbReference type="InterPro" id="IPR002401">
    <property type="entry name" value="Cyt_P450_E_grp-I"/>
</dbReference>
<dbReference type="FunCoup" id="A0A1S4JWA8">
    <property type="interactions" value="73"/>
</dbReference>
<dbReference type="GO" id="GO:0020037">
    <property type="term" value="F:heme binding"/>
    <property type="evidence" value="ECO:0007669"/>
    <property type="project" value="InterPro"/>
</dbReference>
<keyword evidence="13" id="KW-0472">Membrane</keyword>
<dbReference type="Proteomes" id="UP000002320">
    <property type="component" value="Unassembled WGS sequence"/>
</dbReference>
<feature type="binding site" description="axial binding residue" evidence="14">
    <location>
        <position position="444"/>
    </location>
    <ligand>
        <name>heme</name>
        <dbReference type="ChEBI" id="CHEBI:30413"/>
    </ligand>
    <ligandPart>
        <name>Fe</name>
        <dbReference type="ChEBI" id="CHEBI:18248"/>
    </ligandPart>
</feature>
<evidence type="ECO:0000256" key="4">
    <source>
        <dbReference type="ARBA" id="ARBA00004406"/>
    </source>
</evidence>